<feature type="region of interest" description="Disordered" evidence="1">
    <location>
        <begin position="285"/>
        <end position="373"/>
    </location>
</feature>
<proteinExistence type="predicted"/>
<protein>
    <submittedName>
        <fullName evidence="2">Uncharacterized protein</fullName>
    </submittedName>
</protein>
<name>A0A8H8QS06_9BASI</name>
<feature type="compositionally biased region" description="Polar residues" evidence="1">
    <location>
        <begin position="353"/>
        <end position="364"/>
    </location>
</feature>
<organism evidence="2 3">
    <name type="scientific">Ustilago bromivora</name>
    <dbReference type="NCBI Taxonomy" id="307758"/>
    <lineage>
        <taxon>Eukaryota</taxon>
        <taxon>Fungi</taxon>
        <taxon>Dikarya</taxon>
        <taxon>Basidiomycota</taxon>
        <taxon>Ustilaginomycotina</taxon>
        <taxon>Ustilaginomycetes</taxon>
        <taxon>Ustilaginales</taxon>
        <taxon>Ustilaginaceae</taxon>
        <taxon>Ustilago</taxon>
    </lineage>
</organism>
<sequence length="447" mass="49932">MVVAKRADKAVINWLSAELGSLFIASRFYDSMCTMGSARVSSLGEYARAAQAHAPPLAVQHGYICRTIATSVPARLLLMLQHFCTNAAAAGTAGCSYDRTTLHRHTTTYIYATRASTRKGPGDQPFGQKLGMYAALRKLGAINTNERIQRFLSDQRHETLQQLDHDYNCFCRDCERQQLLALRRSRRSVPKPHKDASTKEFIPLLNSEEGLHSGRAALSSEQPRQTTFRRRPTNENARRGESKLGRAAHLKPGRITLPLPESIFATKAKSEAADKEMQPLLVPSAASSLAASRPGKKRENASKVEVGSCPNPSEQPEEAEDESSWDSDEHSLHSNLVHHEAKQMKKTQEGIPPSTTAKSPVRSESGQREEKDEATCPLLDDFFQRNPAAVANGWLAMPHHRDVPEWMVERDRSKAMQSVARDLIQTNQPRLLGLVPQFRSRRRSRRK</sequence>
<dbReference type="Proteomes" id="UP000658997">
    <property type="component" value="Unassembled WGS sequence"/>
</dbReference>
<reference evidence="2" key="1">
    <citation type="submission" date="2018-08" db="EMBL/GenBank/DDBJ databases">
        <authorList>
            <person name="Guldener U."/>
        </authorList>
    </citation>
    <scope>NUCLEOTIDE SEQUENCE</scope>
    <source>
        <strain evidence="2">UB2</strain>
    </source>
</reference>
<evidence type="ECO:0000313" key="2">
    <source>
        <dbReference type="EMBL" id="SYW84365.1"/>
    </source>
</evidence>
<keyword evidence="3" id="KW-1185">Reference proteome</keyword>
<comment type="caution">
    <text evidence="2">The sequence shown here is derived from an EMBL/GenBank/DDBJ whole genome shotgun (WGS) entry which is preliminary data.</text>
</comment>
<gene>
    <name evidence="2" type="ORF">UBRO2_05465</name>
</gene>
<accession>A0A8H8QS06</accession>
<dbReference type="AlphaFoldDB" id="A0A8H8QS06"/>
<evidence type="ECO:0000256" key="1">
    <source>
        <dbReference type="SAM" id="MobiDB-lite"/>
    </source>
</evidence>
<dbReference type="EMBL" id="ULHB01000170">
    <property type="protein sequence ID" value="SYW84365.1"/>
    <property type="molecule type" value="Genomic_DNA"/>
</dbReference>
<feature type="compositionally biased region" description="Basic and acidic residues" evidence="1">
    <location>
        <begin position="327"/>
        <end position="348"/>
    </location>
</feature>
<feature type="region of interest" description="Disordered" evidence="1">
    <location>
        <begin position="185"/>
        <end position="254"/>
    </location>
</feature>
<feature type="compositionally biased region" description="Basic and acidic residues" evidence="1">
    <location>
        <begin position="232"/>
        <end position="244"/>
    </location>
</feature>
<evidence type="ECO:0000313" key="3">
    <source>
        <dbReference type="Proteomes" id="UP000658997"/>
    </source>
</evidence>
<feature type="compositionally biased region" description="Acidic residues" evidence="1">
    <location>
        <begin position="315"/>
        <end position="326"/>
    </location>
</feature>